<dbReference type="AlphaFoldDB" id="A0A0W7YXD8"/>
<dbReference type="PROSITE" id="PS00194">
    <property type="entry name" value="THIOREDOXIN_1"/>
    <property type="match status" value="1"/>
</dbReference>
<dbReference type="InterPro" id="IPR013740">
    <property type="entry name" value="Redoxin"/>
</dbReference>
<comment type="subcellular location">
    <subcellularLocation>
        <location evidence="1">Cell envelope</location>
    </subcellularLocation>
</comment>
<evidence type="ECO:0000256" key="4">
    <source>
        <dbReference type="SAM" id="Phobius"/>
    </source>
</evidence>
<evidence type="ECO:0000256" key="1">
    <source>
        <dbReference type="ARBA" id="ARBA00004196"/>
    </source>
</evidence>
<comment type="caution">
    <text evidence="6">The sequence shown here is derived from an EMBL/GenBank/DDBJ whole genome shotgun (WGS) entry which is preliminary data.</text>
</comment>
<keyword evidence="4" id="KW-0472">Membrane</keyword>
<dbReference type="GO" id="GO:0015036">
    <property type="term" value="F:disulfide oxidoreductase activity"/>
    <property type="evidence" value="ECO:0007669"/>
    <property type="project" value="UniProtKB-ARBA"/>
</dbReference>
<name>A0A0W7YXD8_9BURK</name>
<dbReference type="RefSeq" id="WP_054067474.1">
    <property type="nucleotide sequence ID" value="NZ_CATYED010000002.1"/>
</dbReference>
<dbReference type="PANTHER" id="PTHR42852:SF13">
    <property type="entry name" value="PROTEIN DIPZ"/>
    <property type="match status" value="1"/>
</dbReference>
<dbReference type="STRING" id="225992.B5M06_02255"/>
<dbReference type="Proteomes" id="UP000053300">
    <property type="component" value="Unassembled WGS sequence"/>
</dbReference>
<dbReference type="InterPro" id="IPR017937">
    <property type="entry name" value="Thioredoxin_CS"/>
</dbReference>
<dbReference type="PANTHER" id="PTHR42852">
    <property type="entry name" value="THIOL:DISULFIDE INTERCHANGE PROTEIN DSBE"/>
    <property type="match status" value="1"/>
</dbReference>
<evidence type="ECO:0000256" key="2">
    <source>
        <dbReference type="ARBA" id="ARBA00022748"/>
    </source>
</evidence>
<evidence type="ECO:0000313" key="7">
    <source>
        <dbReference type="Proteomes" id="UP000053300"/>
    </source>
</evidence>
<reference evidence="6 7" key="1">
    <citation type="submission" date="2015-12" db="EMBL/GenBank/DDBJ databases">
        <title>Complete genome sequence of a multi-drug resistant strain Acidovorax sp. 12322-1.</title>
        <authorList>
            <person name="Ming D."/>
            <person name="Wang M."/>
            <person name="Hu S."/>
            <person name="Zhou Y."/>
            <person name="Jiang T."/>
        </authorList>
    </citation>
    <scope>NUCLEOTIDE SEQUENCE [LARGE SCALE GENOMIC DNA]</scope>
    <source>
        <strain evidence="6 7">12322-1</strain>
    </source>
</reference>
<sequence length="182" mass="20072">MKADKSMQRRHWLMGGVALAAVAGGGIYAWQATRDMRSNDEAVDAFWALQLQQPDGQMLALQSLRGRPLLVNFWATWCPPCVRELPMLDRFAQEQAQRGSQGVQMLGLAVDQAASVQRWLQRQPLSFPVALTGTGGVTLTRSLGNINGGLPFSLLFDGQGRLQQRKIGELSPQDLQQWAAQV</sequence>
<dbReference type="Pfam" id="PF08534">
    <property type="entry name" value="Redoxin"/>
    <property type="match status" value="1"/>
</dbReference>
<feature type="transmembrane region" description="Helical" evidence="4">
    <location>
        <begin position="12"/>
        <end position="30"/>
    </location>
</feature>
<gene>
    <name evidence="6" type="ORF">AS359_13070</name>
</gene>
<evidence type="ECO:0000259" key="5">
    <source>
        <dbReference type="PROSITE" id="PS51352"/>
    </source>
</evidence>
<keyword evidence="4" id="KW-0812">Transmembrane</keyword>
<dbReference type="EMBL" id="LPXH01000034">
    <property type="protein sequence ID" value="KUF39774.1"/>
    <property type="molecule type" value="Genomic_DNA"/>
</dbReference>
<dbReference type="SUPFAM" id="SSF52833">
    <property type="entry name" value="Thioredoxin-like"/>
    <property type="match status" value="1"/>
</dbReference>
<keyword evidence="7" id="KW-1185">Reference proteome</keyword>
<keyword evidence="3" id="KW-0676">Redox-active center</keyword>
<dbReference type="InterPro" id="IPR036249">
    <property type="entry name" value="Thioredoxin-like_sf"/>
</dbReference>
<feature type="domain" description="Thioredoxin" evidence="5">
    <location>
        <begin position="40"/>
        <end position="182"/>
    </location>
</feature>
<protein>
    <recommendedName>
        <fullName evidence="5">Thioredoxin domain-containing protein</fullName>
    </recommendedName>
</protein>
<dbReference type="GO" id="GO:0017004">
    <property type="term" value="P:cytochrome complex assembly"/>
    <property type="evidence" value="ECO:0007669"/>
    <property type="project" value="UniProtKB-KW"/>
</dbReference>
<dbReference type="Gene3D" id="3.40.30.10">
    <property type="entry name" value="Glutaredoxin"/>
    <property type="match status" value="1"/>
</dbReference>
<dbReference type="CDD" id="cd02966">
    <property type="entry name" value="TlpA_like_family"/>
    <property type="match status" value="1"/>
</dbReference>
<accession>A0A0W7YXD8</accession>
<keyword evidence="4" id="KW-1133">Transmembrane helix</keyword>
<dbReference type="PROSITE" id="PS51352">
    <property type="entry name" value="THIOREDOXIN_2"/>
    <property type="match status" value="1"/>
</dbReference>
<dbReference type="InterPro" id="IPR013766">
    <property type="entry name" value="Thioredoxin_domain"/>
</dbReference>
<dbReference type="InterPro" id="IPR050553">
    <property type="entry name" value="Thioredoxin_ResA/DsbE_sf"/>
</dbReference>
<evidence type="ECO:0000256" key="3">
    <source>
        <dbReference type="ARBA" id="ARBA00023284"/>
    </source>
</evidence>
<dbReference type="GeneID" id="83038136"/>
<organism evidence="6 7">
    <name type="scientific">Comamonas kerstersii</name>
    <dbReference type="NCBI Taxonomy" id="225992"/>
    <lineage>
        <taxon>Bacteria</taxon>
        <taxon>Pseudomonadati</taxon>
        <taxon>Pseudomonadota</taxon>
        <taxon>Betaproteobacteria</taxon>
        <taxon>Burkholderiales</taxon>
        <taxon>Comamonadaceae</taxon>
        <taxon>Comamonas</taxon>
    </lineage>
</organism>
<dbReference type="GO" id="GO:0030313">
    <property type="term" value="C:cell envelope"/>
    <property type="evidence" value="ECO:0007669"/>
    <property type="project" value="UniProtKB-SubCell"/>
</dbReference>
<keyword evidence="2" id="KW-0201">Cytochrome c-type biogenesis</keyword>
<proteinExistence type="predicted"/>
<evidence type="ECO:0000313" key="6">
    <source>
        <dbReference type="EMBL" id="KUF39774.1"/>
    </source>
</evidence>